<feature type="binding site" evidence="15">
    <location>
        <position position="175"/>
    </location>
    <ligand>
        <name>NAD(+)</name>
        <dbReference type="ChEBI" id="CHEBI:57540"/>
    </ligand>
</feature>
<dbReference type="SMART" id="SM00278">
    <property type="entry name" value="HhH1"/>
    <property type="match status" value="4"/>
</dbReference>
<dbReference type="InterPro" id="IPR036420">
    <property type="entry name" value="BRCT_dom_sf"/>
</dbReference>
<dbReference type="Pfam" id="PF03120">
    <property type="entry name" value="OB_DNA_ligase"/>
    <property type="match status" value="1"/>
</dbReference>
<dbReference type="Gene3D" id="3.40.50.10190">
    <property type="entry name" value="BRCT domain"/>
    <property type="match status" value="1"/>
</dbReference>
<feature type="binding site" evidence="15">
    <location>
        <position position="138"/>
    </location>
    <ligand>
        <name>NAD(+)</name>
        <dbReference type="ChEBI" id="CHEBI:57540"/>
    </ligand>
</feature>
<evidence type="ECO:0000256" key="6">
    <source>
        <dbReference type="ARBA" id="ARBA00022723"/>
    </source>
</evidence>
<dbReference type="InterPro" id="IPR004150">
    <property type="entry name" value="NAD_DNA_ligase_OB"/>
</dbReference>
<dbReference type="SUPFAM" id="SSF50249">
    <property type="entry name" value="Nucleic acid-binding proteins"/>
    <property type="match status" value="1"/>
</dbReference>
<dbReference type="GO" id="GO:0005829">
    <property type="term" value="C:cytosol"/>
    <property type="evidence" value="ECO:0007669"/>
    <property type="project" value="TreeGrafter"/>
</dbReference>
<name>A0A5M8NUY0_9BACT</name>
<organism evidence="17 18">
    <name type="scientific">Candidatus Ordinivivax streblomastigis</name>
    <dbReference type="NCBI Taxonomy" id="2540710"/>
    <lineage>
        <taxon>Bacteria</taxon>
        <taxon>Pseudomonadati</taxon>
        <taxon>Bacteroidota</taxon>
        <taxon>Bacteroidia</taxon>
        <taxon>Bacteroidales</taxon>
        <taxon>Candidatus Ordinivivax</taxon>
    </lineage>
</organism>
<evidence type="ECO:0000256" key="10">
    <source>
        <dbReference type="ARBA" id="ARBA00023027"/>
    </source>
</evidence>
<dbReference type="CDD" id="cd17748">
    <property type="entry name" value="BRCT_DNA_ligase_like"/>
    <property type="match status" value="1"/>
</dbReference>
<dbReference type="GO" id="GO:0006281">
    <property type="term" value="P:DNA repair"/>
    <property type="evidence" value="ECO:0007669"/>
    <property type="project" value="UniProtKB-KW"/>
</dbReference>
<evidence type="ECO:0000256" key="11">
    <source>
        <dbReference type="ARBA" id="ARBA00023204"/>
    </source>
</evidence>
<evidence type="ECO:0000256" key="14">
    <source>
        <dbReference type="ARBA" id="ARBA00060881"/>
    </source>
</evidence>
<evidence type="ECO:0000313" key="17">
    <source>
        <dbReference type="EMBL" id="KAA6300540.1"/>
    </source>
</evidence>
<feature type="binding site" evidence="15">
    <location>
        <position position="314"/>
    </location>
    <ligand>
        <name>NAD(+)</name>
        <dbReference type="ChEBI" id="CHEBI:57540"/>
    </ligand>
</feature>
<dbReference type="PANTHER" id="PTHR23389:SF9">
    <property type="entry name" value="DNA LIGASE"/>
    <property type="match status" value="1"/>
</dbReference>
<dbReference type="PIRSF" id="PIRSF001604">
    <property type="entry name" value="LigA"/>
    <property type="match status" value="1"/>
</dbReference>
<dbReference type="Pfam" id="PF03119">
    <property type="entry name" value="DNA_ligase_ZBD"/>
    <property type="match status" value="1"/>
</dbReference>
<evidence type="ECO:0000256" key="5">
    <source>
        <dbReference type="ARBA" id="ARBA00022705"/>
    </source>
</evidence>
<accession>A0A5M8NUY0</accession>
<dbReference type="CDD" id="cd00114">
    <property type="entry name" value="LIGANc"/>
    <property type="match status" value="1"/>
</dbReference>
<evidence type="ECO:0000256" key="4">
    <source>
        <dbReference type="ARBA" id="ARBA00022598"/>
    </source>
</evidence>
<keyword evidence="11 15" id="KW-0234">DNA repair</keyword>
<feature type="binding site" evidence="15">
    <location>
        <position position="432"/>
    </location>
    <ligand>
        <name>Zn(2+)</name>
        <dbReference type="ChEBI" id="CHEBI:29105"/>
    </ligand>
</feature>
<keyword evidence="7 15" id="KW-0227">DNA damage</keyword>
<evidence type="ECO:0000256" key="2">
    <source>
        <dbReference type="ARBA" id="ARBA00012722"/>
    </source>
</evidence>
<keyword evidence="6 15" id="KW-0479">Metal-binding</keyword>
<dbReference type="FunFam" id="2.40.50.140:FF:000012">
    <property type="entry name" value="DNA ligase"/>
    <property type="match status" value="1"/>
</dbReference>
<dbReference type="AlphaFoldDB" id="A0A5M8NUY0"/>
<dbReference type="InterPro" id="IPR010994">
    <property type="entry name" value="RuvA_2-like"/>
</dbReference>
<evidence type="ECO:0000256" key="3">
    <source>
        <dbReference type="ARBA" id="ARBA00013308"/>
    </source>
</evidence>
<evidence type="ECO:0000256" key="12">
    <source>
        <dbReference type="ARBA" id="ARBA00023211"/>
    </source>
</evidence>
<feature type="binding site" evidence="15">
    <location>
        <position position="411"/>
    </location>
    <ligand>
        <name>Zn(2+)</name>
        <dbReference type="ChEBI" id="CHEBI:29105"/>
    </ligand>
</feature>
<dbReference type="FunFam" id="1.10.287.610:FF:000002">
    <property type="entry name" value="DNA ligase"/>
    <property type="match status" value="1"/>
</dbReference>
<reference evidence="17 18" key="1">
    <citation type="submission" date="2019-03" db="EMBL/GenBank/DDBJ databases">
        <title>Single cell metagenomics reveals metabolic interactions within the superorganism composed of flagellate Streblomastix strix and complex community of Bacteroidetes bacteria on its surface.</title>
        <authorList>
            <person name="Treitli S.C."/>
            <person name="Kolisko M."/>
            <person name="Husnik F."/>
            <person name="Keeling P."/>
            <person name="Hampl V."/>
        </authorList>
    </citation>
    <scope>NUCLEOTIDE SEQUENCE [LARGE SCALE GENOMIC DNA]</scope>
    <source>
        <strain evidence="17">St1</strain>
    </source>
</reference>
<dbReference type="GO" id="GO:0006260">
    <property type="term" value="P:DNA replication"/>
    <property type="evidence" value="ECO:0007669"/>
    <property type="project" value="UniProtKB-KW"/>
</dbReference>
<dbReference type="Gene3D" id="1.10.287.610">
    <property type="entry name" value="Helix hairpin bin"/>
    <property type="match status" value="1"/>
</dbReference>
<feature type="binding site" evidence="15">
    <location>
        <position position="115"/>
    </location>
    <ligand>
        <name>NAD(+)</name>
        <dbReference type="ChEBI" id="CHEBI:57540"/>
    </ligand>
</feature>
<dbReference type="Pfam" id="PF12826">
    <property type="entry name" value="HHH_2"/>
    <property type="match status" value="1"/>
</dbReference>
<comment type="caution">
    <text evidence="17">The sequence shown here is derived from an EMBL/GenBank/DDBJ whole genome shotgun (WGS) entry which is preliminary data.</text>
</comment>
<evidence type="ECO:0000256" key="8">
    <source>
        <dbReference type="ARBA" id="ARBA00022833"/>
    </source>
</evidence>
<evidence type="ECO:0000256" key="7">
    <source>
        <dbReference type="ARBA" id="ARBA00022763"/>
    </source>
</evidence>
<dbReference type="InterPro" id="IPR001357">
    <property type="entry name" value="BRCT_dom"/>
</dbReference>
<dbReference type="GO" id="GO:0003911">
    <property type="term" value="F:DNA ligase (NAD+) activity"/>
    <property type="evidence" value="ECO:0007669"/>
    <property type="project" value="UniProtKB-UniRule"/>
</dbReference>
<dbReference type="SUPFAM" id="SSF52113">
    <property type="entry name" value="BRCT domain"/>
    <property type="match status" value="1"/>
</dbReference>
<dbReference type="InterPro" id="IPR013840">
    <property type="entry name" value="DNAligase_N"/>
</dbReference>
<feature type="binding site" evidence="15">
    <location>
        <position position="408"/>
    </location>
    <ligand>
        <name>Zn(2+)</name>
        <dbReference type="ChEBI" id="CHEBI:29105"/>
    </ligand>
</feature>
<feature type="binding site" evidence="15">
    <location>
        <begin position="85"/>
        <end position="86"/>
    </location>
    <ligand>
        <name>NAD(+)</name>
        <dbReference type="ChEBI" id="CHEBI:57540"/>
    </ligand>
</feature>
<dbReference type="HAMAP" id="MF_01588">
    <property type="entry name" value="DNA_ligase_A"/>
    <property type="match status" value="1"/>
</dbReference>
<dbReference type="SUPFAM" id="SSF56091">
    <property type="entry name" value="DNA ligase/mRNA capping enzyme, catalytic domain"/>
    <property type="match status" value="1"/>
</dbReference>
<dbReference type="PROSITE" id="PS50172">
    <property type="entry name" value="BRCT"/>
    <property type="match status" value="1"/>
</dbReference>
<dbReference type="Pfam" id="PF00533">
    <property type="entry name" value="BRCT"/>
    <property type="match status" value="1"/>
</dbReference>
<dbReference type="InterPro" id="IPR001679">
    <property type="entry name" value="DNA_ligase"/>
</dbReference>
<dbReference type="GO" id="GO:0003677">
    <property type="term" value="F:DNA binding"/>
    <property type="evidence" value="ECO:0007669"/>
    <property type="project" value="InterPro"/>
</dbReference>
<keyword evidence="5 15" id="KW-0235">DNA replication</keyword>
<gene>
    <name evidence="15" type="primary">ligA</name>
    <name evidence="17" type="ORF">EZS26_003307</name>
</gene>
<dbReference type="InterPro" id="IPR013839">
    <property type="entry name" value="DNAligase_adenylation"/>
</dbReference>
<dbReference type="Proteomes" id="UP000324575">
    <property type="component" value="Unassembled WGS sequence"/>
</dbReference>
<sequence>MPFINSIVKEKIDQLRNALHQHNYNYYVLNAPVISDKEFDDMMRELQDLEQANPEYKDDNSPTMRVGSDINKNFTQITHKYPMLSLANTYSEGEVKDFYERVRKALNEDFEVCCEMKYDGTSISLMYENGKLTTAVTRGDGEKGDDVTDNVKTIKTIPLVLQGDNYPQSFEIRGEILMPWDVFDKLNEEREAREEPLFANPRNAASGTLKLQNSSSVAKRKLTAYFYYLLGENLPCDGHYENLQEVGKWGIKTSELTRKCKTVEEIFDFINYWDVERKNLLVATDGIVLKVNSIRQQKNLGYTAKSPRWAIAYKFQAERALTRLNKVTFQVGRTGAVTPVANLDPVQLSGTVVKRASLHNADIIEGLDLHIGDRVYVEKGGEIIPKITGVDKDARFMLGEKVEFTKYCPECKSELVRYEGEAAHYCPNETACPPQIKGKIEHFISRKAMNIDNLGPETINMFYRLGLVENTADLYKLTVDDIKGLERMGDKSAENIINGIVRSKEVPFERVLFALGIRFVGETVAKKLAKSFANMEDLAQADMEYLTSIDEIGEKIAGSILQYFSNKSNRNLVHQLKEAGLTMERSEEDSSGYTDKLAGKSIVISGVFAHHSRDEYKEIIEKNGGKNSGSISAKTSFILAGDNMGPAKLEKAQKLKIKIMNEEEFLELLKVEN</sequence>
<dbReference type="InterPro" id="IPR003583">
    <property type="entry name" value="Hlx-hairpin-Hlx_DNA-bd_motif"/>
</dbReference>
<keyword evidence="10 15" id="KW-0520">NAD</keyword>
<dbReference type="PANTHER" id="PTHR23389">
    <property type="entry name" value="CHROMOSOME TRANSMISSION FIDELITY FACTOR 18"/>
    <property type="match status" value="1"/>
</dbReference>
<dbReference type="Pfam" id="PF22745">
    <property type="entry name" value="Nlig-Ia"/>
    <property type="match status" value="1"/>
</dbReference>
<dbReference type="EC" id="6.5.1.2" evidence="2 15"/>
<keyword evidence="9 15" id="KW-0460">Magnesium</keyword>
<dbReference type="PROSITE" id="PS01056">
    <property type="entry name" value="DNA_LIGASE_N2"/>
    <property type="match status" value="1"/>
</dbReference>
<feature type="domain" description="BRCT" evidence="16">
    <location>
        <begin position="592"/>
        <end position="673"/>
    </location>
</feature>
<feature type="binding site" evidence="15">
    <location>
        <position position="290"/>
    </location>
    <ligand>
        <name>NAD(+)</name>
        <dbReference type="ChEBI" id="CHEBI:57540"/>
    </ligand>
</feature>
<dbReference type="Gene3D" id="1.10.150.20">
    <property type="entry name" value="5' to 3' exonuclease, C-terminal subdomain"/>
    <property type="match status" value="2"/>
</dbReference>
<comment type="function">
    <text evidence="1 15">DNA ligase that catalyzes the formation of phosphodiester linkages between 5'-phosphoryl and 3'-hydroxyl groups in double-stranded DNA using NAD as a coenzyme and as the energy source for the reaction. It is essential for DNA replication and repair of damaged DNA.</text>
</comment>
<keyword evidence="8 15" id="KW-0862">Zinc</keyword>
<evidence type="ECO:0000256" key="13">
    <source>
        <dbReference type="ARBA" id="ARBA00034005"/>
    </source>
</evidence>
<dbReference type="EMBL" id="SNRX01000069">
    <property type="protein sequence ID" value="KAA6300540.1"/>
    <property type="molecule type" value="Genomic_DNA"/>
</dbReference>
<keyword evidence="12 15" id="KW-0464">Manganese</keyword>
<dbReference type="FunFam" id="3.30.470.30:FF:000001">
    <property type="entry name" value="DNA ligase"/>
    <property type="match status" value="1"/>
</dbReference>
<evidence type="ECO:0000256" key="9">
    <source>
        <dbReference type="ARBA" id="ARBA00022842"/>
    </source>
</evidence>
<evidence type="ECO:0000256" key="15">
    <source>
        <dbReference type="HAMAP-Rule" id="MF_01588"/>
    </source>
</evidence>
<dbReference type="InterPro" id="IPR012340">
    <property type="entry name" value="NA-bd_OB-fold"/>
</dbReference>
<keyword evidence="4 15" id="KW-0436">Ligase</keyword>
<dbReference type="SMART" id="SM00292">
    <property type="entry name" value="BRCT"/>
    <property type="match status" value="1"/>
</dbReference>
<dbReference type="SUPFAM" id="SSF47781">
    <property type="entry name" value="RuvA domain 2-like"/>
    <property type="match status" value="1"/>
</dbReference>
<dbReference type="FunFam" id="6.20.10.30:FF:000005">
    <property type="entry name" value="DNA ligase"/>
    <property type="match status" value="1"/>
</dbReference>
<evidence type="ECO:0000259" key="16">
    <source>
        <dbReference type="PROSITE" id="PS50172"/>
    </source>
</evidence>
<dbReference type="InterPro" id="IPR033136">
    <property type="entry name" value="DNA_ligase_CS"/>
</dbReference>
<dbReference type="GO" id="GO:0046872">
    <property type="term" value="F:metal ion binding"/>
    <property type="evidence" value="ECO:0007669"/>
    <property type="project" value="UniProtKB-KW"/>
</dbReference>
<dbReference type="NCBIfam" id="TIGR00575">
    <property type="entry name" value="dnlj"/>
    <property type="match status" value="1"/>
</dbReference>
<dbReference type="Pfam" id="PF01653">
    <property type="entry name" value="DNA_ligase_aden"/>
    <property type="match status" value="1"/>
</dbReference>
<dbReference type="FunFam" id="1.10.150.20:FF:000007">
    <property type="entry name" value="DNA ligase"/>
    <property type="match status" value="1"/>
</dbReference>
<feature type="active site" description="N6-AMP-lysine intermediate" evidence="15">
    <location>
        <position position="117"/>
    </location>
</feature>
<comment type="cofactor">
    <cofactor evidence="15">
        <name>Mg(2+)</name>
        <dbReference type="ChEBI" id="CHEBI:18420"/>
    </cofactor>
    <cofactor evidence="15">
        <name>Mn(2+)</name>
        <dbReference type="ChEBI" id="CHEBI:29035"/>
    </cofactor>
</comment>
<feature type="binding site" evidence="15">
    <location>
        <begin position="36"/>
        <end position="40"/>
    </location>
    <ligand>
        <name>NAD(+)</name>
        <dbReference type="ChEBI" id="CHEBI:57540"/>
    </ligand>
</feature>
<dbReference type="FunFam" id="1.10.150.20:FF:000006">
    <property type="entry name" value="DNA ligase"/>
    <property type="match status" value="1"/>
</dbReference>
<dbReference type="InterPro" id="IPR004149">
    <property type="entry name" value="Znf_DNAligase_C4"/>
</dbReference>
<protein>
    <recommendedName>
        <fullName evidence="3 15">DNA ligase</fullName>
        <ecNumber evidence="2 15">6.5.1.2</ecNumber>
    </recommendedName>
    <alternativeName>
        <fullName evidence="15">Polydeoxyribonucleotide synthase [NAD(+)]</fullName>
    </alternativeName>
</protein>
<evidence type="ECO:0000256" key="1">
    <source>
        <dbReference type="ARBA" id="ARBA00004067"/>
    </source>
</evidence>
<dbReference type="Gene3D" id="6.20.10.30">
    <property type="match status" value="1"/>
</dbReference>
<dbReference type="NCBIfam" id="NF005932">
    <property type="entry name" value="PRK07956.1"/>
    <property type="match status" value="1"/>
</dbReference>
<evidence type="ECO:0000313" key="18">
    <source>
        <dbReference type="Proteomes" id="UP000324575"/>
    </source>
</evidence>
<dbReference type="SMART" id="SM00532">
    <property type="entry name" value="LIGANc"/>
    <property type="match status" value="1"/>
</dbReference>
<dbReference type="Gene3D" id="3.30.470.30">
    <property type="entry name" value="DNA ligase/mRNA capping enzyme"/>
    <property type="match status" value="1"/>
</dbReference>
<dbReference type="Gene3D" id="2.40.50.140">
    <property type="entry name" value="Nucleic acid-binding proteins"/>
    <property type="match status" value="1"/>
</dbReference>
<proteinExistence type="inferred from homology"/>
<comment type="catalytic activity">
    <reaction evidence="13 15">
        <text>NAD(+) + (deoxyribonucleotide)n-3'-hydroxyl + 5'-phospho-(deoxyribonucleotide)m = (deoxyribonucleotide)n+m + AMP + beta-nicotinamide D-nucleotide.</text>
        <dbReference type="EC" id="6.5.1.2"/>
    </reaction>
</comment>
<dbReference type="InterPro" id="IPR041663">
    <property type="entry name" value="DisA/LigA_HHH"/>
</dbReference>
<feature type="binding site" evidence="15">
    <location>
        <position position="426"/>
    </location>
    <ligand>
        <name>Zn(2+)</name>
        <dbReference type="ChEBI" id="CHEBI:29105"/>
    </ligand>
</feature>
<comment type="similarity">
    <text evidence="14 15">Belongs to the NAD-dependent DNA ligase family. LigA subfamily.</text>
</comment>